<comment type="caution">
    <text evidence="9">The sequence shown here is derived from an EMBL/GenBank/DDBJ whole genome shotgun (WGS) entry which is preliminary data.</text>
</comment>
<evidence type="ECO:0000256" key="1">
    <source>
        <dbReference type="ARBA" id="ARBA00004141"/>
    </source>
</evidence>
<evidence type="ECO:0000313" key="10">
    <source>
        <dbReference type="Proteomes" id="UP001530377"/>
    </source>
</evidence>
<dbReference type="NCBIfam" id="TIGR01297">
    <property type="entry name" value="CDF"/>
    <property type="match status" value="1"/>
</dbReference>
<protein>
    <recommendedName>
        <fullName evidence="11">Cation efflux protein cytoplasmic domain-containing protein</fullName>
    </recommendedName>
</protein>
<feature type="domain" description="Cation efflux protein cytoplasmic" evidence="8">
    <location>
        <begin position="371"/>
        <end position="445"/>
    </location>
</feature>
<evidence type="ECO:0000256" key="2">
    <source>
        <dbReference type="ARBA" id="ARBA00022448"/>
    </source>
</evidence>
<feature type="domain" description="Cation efflux protein transmembrane" evidence="7">
    <location>
        <begin position="147"/>
        <end position="365"/>
    </location>
</feature>
<dbReference type="Pfam" id="PF01545">
    <property type="entry name" value="Cation_efflux"/>
    <property type="match status" value="1"/>
</dbReference>
<dbReference type="Gene3D" id="1.20.1510.10">
    <property type="entry name" value="Cation efflux protein transmembrane domain"/>
    <property type="match status" value="1"/>
</dbReference>
<feature type="region of interest" description="Disordered" evidence="6">
    <location>
        <begin position="1"/>
        <end position="34"/>
    </location>
</feature>
<comment type="subcellular location">
    <subcellularLocation>
        <location evidence="1">Membrane</location>
        <topology evidence="1">Multi-pass membrane protein</topology>
    </subcellularLocation>
</comment>
<accession>A0ABD3REK1</accession>
<dbReference type="Pfam" id="PF16916">
    <property type="entry name" value="ZT_dimer"/>
    <property type="match status" value="1"/>
</dbReference>
<dbReference type="InterPro" id="IPR058533">
    <property type="entry name" value="Cation_efflux_TM"/>
</dbReference>
<dbReference type="InterPro" id="IPR050291">
    <property type="entry name" value="CDF_Transporter"/>
</dbReference>
<dbReference type="Gene3D" id="3.30.70.1350">
    <property type="entry name" value="Cation efflux protein, cytoplasmic domain"/>
    <property type="match status" value="1"/>
</dbReference>
<keyword evidence="3" id="KW-0812">Transmembrane</keyword>
<dbReference type="InterPro" id="IPR027469">
    <property type="entry name" value="Cation_efflux_TMD_sf"/>
</dbReference>
<feature type="compositionally biased region" description="Basic and acidic residues" evidence="6">
    <location>
        <begin position="1"/>
        <end position="10"/>
    </location>
</feature>
<keyword evidence="10" id="KW-1185">Reference proteome</keyword>
<dbReference type="Proteomes" id="UP001530377">
    <property type="component" value="Unassembled WGS sequence"/>
</dbReference>
<keyword evidence="2" id="KW-0813">Transport</keyword>
<dbReference type="AlphaFoldDB" id="A0ABD3REK1"/>
<dbReference type="PANTHER" id="PTHR43840:SF52">
    <property type="entry name" value="CATION EFFLUX FAMILY PROTEIN"/>
    <property type="match status" value="1"/>
</dbReference>
<feature type="compositionally biased region" description="Basic and acidic residues" evidence="6">
    <location>
        <begin position="25"/>
        <end position="34"/>
    </location>
</feature>
<evidence type="ECO:0000259" key="7">
    <source>
        <dbReference type="Pfam" id="PF01545"/>
    </source>
</evidence>
<evidence type="ECO:0000256" key="3">
    <source>
        <dbReference type="ARBA" id="ARBA00022692"/>
    </source>
</evidence>
<evidence type="ECO:0000256" key="4">
    <source>
        <dbReference type="ARBA" id="ARBA00022989"/>
    </source>
</evidence>
<dbReference type="EMBL" id="JALLPB020000270">
    <property type="protein sequence ID" value="KAL3811273.1"/>
    <property type="molecule type" value="Genomic_DNA"/>
</dbReference>
<dbReference type="GO" id="GO:0016020">
    <property type="term" value="C:membrane"/>
    <property type="evidence" value="ECO:0007669"/>
    <property type="project" value="UniProtKB-SubCell"/>
</dbReference>
<evidence type="ECO:0000313" key="9">
    <source>
        <dbReference type="EMBL" id="KAL3811273.1"/>
    </source>
</evidence>
<dbReference type="InterPro" id="IPR036837">
    <property type="entry name" value="Cation_efflux_CTD_sf"/>
</dbReference>
<dbReference type="SUPFAM" id="SSF161111">
    <property type="entry name" value="Cation efflux protein transmembrane domain-like"/>
    <property type="match status" value="1"/>
</dbReference>
<dbReference type="InterPro" id="IPR002524">
    <property type="entry name" value="Cation_efflux"/>
</dbReference>
<reference evidence="9 10" key="1">
    <citation type="submission" date="2024-10" db="EMBL/GenBank/DDBJ databases">
        <title>Updated reference genomes for cyclostephanoid diatoms.</title>
        <authorList>
            <person name="Roberts W.R."/>
            <person name="Alverson A.J."/>
        </authorList>
    </citation>
    <scope>NUCLEOTIDE SEQUENCE [LARGE SCALE GENOMIC DNA]</scope>
    <source>
        <strain evidence="9 10">AJA228-03</strain>
    </source>
</reference>
<evidence type="ECO:0000259" key="8">
    <source>
        <dbReference type="Pfam" id="PF16916"/>
    </source>
</evidence>
<dbReference type="PANTHER" id="PTHR43840">
    <property type="entry name" value="MITOCHONDRIAL METAL TRANSPORTER 1-RELATED"/>
    <property type="match status" value="1"/>
</dbReference>
<organism evidence="9 10">
    <name type="scientific">Cyclostephanos tholiformis</name>
    <dbReference type="NCBI Taxonomy" id="382380"/>
    <lineage>
        <taxon>Eukaryota</taxon>
        <taxon>Sar</taxon>
        <taxon>Stramenopiles</taxon>
        <taxon>Ochrophyta</taxon>
        <taxon>Bacillariophyta</taxon>
        <taxon>Coscinodiscophyceae</taxon>
        <taxon>Thalassiosirophycidae</taxon>
        <taxon>Stephanodiscales</taxon>
        <taxon>Stephanodiscaceae</taxon>
        <taxon>Cyclostephanos</taxon>
    </lineage>
</organism>
<name>A0ABD3REK1_9STRA</name>
<dbReference type="InterPro" id="IPR027470">
    <property type="entry name" value="Cation_efflux_CTD"/>
</dbReference>
<gene>
    <name evidence="9" type="ORF">ACHAXA_009273</name>
</gene>
<proteinExistence type="predicted"/>
<dbReference type="SUPFAM" id="SSF160240">
    <property type="entry name" value="Cation efflux protein cytoplasmic domain-like"/>
    <property type="match status" value="1"/>
</dbReference>
<evidence type="ECO:0000256" key="6">
    <source>
        <dbReference type="SAM" id="MobiDB-lite"/>
    </source>
</evidence>
<evidence type="ECO:0000256" key="5">
    <source>
        <dbReference type="ARBA" id="ARBA00023136"/>
    </source>
</evidence>
<sequence length="478" mass="53397">MSSSKRHCDVTKSMPSYGTVAAGDGGHEKLEPRHTIRKSLASLKDLSGSAPFLESTRSLHHLQGHSTTSLSSLKDVSSRVAFLEGTRSHHHPTPHGHSTSVDYTVENSSFNSPFVPPPSIDSDDEEAPDHEKSYWSGSNLRRIALDLSLWINIFILITKVVAYLETLSLSILAALVDSILDVVSQWILSYTEKRSSKTRSSAHYPAGASRLEPLGVLSCAALMGFASFGVLKEALEKLYEGVEQGSGKLDENWSSFWSMLSVVLVKIGLWVLCRKVGNVRIAEAAHHQGTRGSAEMSAYFVDSTMEALAQDHWNDCLSNVVAAVALLCTLSNDNLWLFDPIGAIIISIYIIFSWYNTGKEQIEQLTGKAAPREFIDELYETASNFDPKMEVDVVRAYHFGPKFLVELEVVLPRNTLLFESHDLGMELQYEIESREEVERCFVHIDYESRPYDEHVVSKVPELRERYRPYKHSNSAVSI</sequence>
<evidence type="ECO:0008006" key="11">
    <source>
        <dbReference type="Google" id="ProtNLM"/>
    </source>
</evidence>
<keyword evidence="4" id="KW-1133">Transmembrane helix</keyword>
<keyword evidence="5" id="KW-0472">Membrane</keyword>